<dbReference type="InterPro" id="IPR000719">
    <property type="entry name" value="Prot_kinase_dom"/>
</dbReference>
<dbReference type="SMART" id="SM00320">
    <property type="entry name" value="WD40"/>
    <property type="match status" value="6"/>
</dbReference>
<dbReference type="Gene3D" id="2.130.10.10">
    <property type="entry name" value="YVTN repeat-like/Quinoprotein amine dehydrogenase"/>
    <property type="match status" value="2"/>
</dbReference>
<evidence type="ECO:0000259" key="15">
    <source>
        <dbReference type="PROSITE" id="PS50105"/>
    </source>
</evidence>
<evidence type="ECO:0000313" key="16">
    <source>
        <dbReference type="EMBL" id="NDV29022.1"/>
    </source>
</evidence>
<keyword evidence="10" id="KW-0391">Immunity</keyword>
<evidence type="ECO:0000256" key="4">
    <source>
        <dbReference type="ARBA" id="ARBA00022588"/>
    </source>
</evidence>
<keyword evidence="7" id="KW-0547">Nucleotide-binding</keyword>
<keyword evidence="3 12" id="KW-0853">WD repeat</keyword>
<dbReference type="SMART" id="SM00454">
    <property type="entry name" value="SAM"/>
    <property type="match status" value="1"/>
</dbReference>
<dbReference type="InterPro" id="IPR013761">
    <property type="entry name" value="SAM/pointed_sf"/>
</dbReference>
<dbReference type="GO" id="GO:0034271">
    <property type="term" value="C:phosphatidylinositol 3-kinase complex, class III, type I"/>
    <property type="evidence" value="ECO:0007669"/>
    <property type="project" value="TreeGrafter"/>
</dbReference>
<dbReference type="SUPFAM" id="SSF56112">
    <property type="entry name" value="Protein kinase-like (PK-like)"/>
    <property type="match status" value="1"/>
</dbReference>
<evidence type="ECO:0000256" key="9">
    <source>
        <dbReference type="ARBA" id="ARBA00022840"/>
    </source>
</evidence>
<evidence type="ECO:0000256" key="2">
    <source>
        <dbReference type="ARBA" id="ARBA00022527"/>
    </source>
</evidence>
<dbReference type="PANTHER" id="PTHR17583:SF0">
    <property type="entry name" value="PHOSPHOINOSITIDE 3-KINASE REGULATORY SUBUNIT 4"/>
    <property type="match status" value="1"/>
</dbReference>
<dbReference type="GO" id="GO:0006623">
    <property type="term" value="P:protein targeting to vacuole"/>
    <property type="evidence" value="ECO:0007669"/>
    <property type="project" value="TreeGrafter"/>
</dbReference>
<dbReference type="Gene3D" id="1.10.150.50">
    <property type="entry name" value="Transcription Factor, Ets-1"/>
    <property type="match status" value="1"/>
</dbReference>
<feature type="compositionally biased region" description="Basic and acidic residues" evidence="13">
    <location>
        <begin position="1034"/>
        <end position="1045"/>
    </location>
</feature>
<keyword evidence="2" id="KW-0723">Serine/threonine-protein kinase</keyword>
<feature type="domain" description="Protein kinase" evidence="14">
    <location>
        <begin position="24"/>
        <end position="311"/>
    </location>
</feature>
<dbReference type="SUPFAM" id="SSF48371">
    <property type="entry name" value="ARM repeat"/>
    <property type="match status" value="1"/>
</dbReference>
<dbReference type="InterPro" id="IPR008271">
    <property type="entry name" value="Ser/Thr_kinase_AS"/>
</dbReference>
<dbReference type="InterPro" id="IPR011009">
    <property type="entry name" value="Kinase-like_dom_sf"/>
</dbReference>
<feature type="region of interest" description="Disordered" evidence="13">
    <location>
        <begin position="1034"/>
        <end position="1053"/>
    </location>
</feature>
<dbReference type="GO" id="GO:0071561">
    <property type="term" value="C:nucleus-vacuole junction"/>
    <property type="evidence" value="ECO:0007669"/>
    <property type="project" value="TreeGrafter"/>
</dbReference>
<protein>
    <recommendedName>
        <fullName evidence="1">non-specific serine/threonine protein kinase</fullName>
        <ecNumber evidence="1">2.7.11.1</ecNumber>
    </recommendedName>
</protein>
<dbReference type="PROSITE" id="PS50294">
    <property type="entry name" value="WD_REPEATS_REGION"/>
    <property type="match status" value="1"/>
</dbReference>
<keyword evidence="5" id="KW-0808">Transferase</keyword>
<reference evidence="16" key="1">
    <citation type="journal article" date="2020" name="J. Eukaryot. Microbiol.">
        <title>De novo Sequencing, Assembly and Annotation of the Transcriptome for the Free-Living Testate Amoeba Arcella intermedia.</title>
        <authorList>
            <person name="Ribeiro G.M."/>
            <person name="Porfirio-Sousa A.L."/>
            <person name="Maurer-Alcala X.X."/>
            <person name="Katz L.A."/>
            <person name="Lahr D.J.G."/>
        </authorList>
    </citation>
    <scope>NUCLEOTIDE SEQUENCE</scope>
</reference>
<dbReference type="InterPro" id="IPR016024">
    <property type="entry name" value="ARM-type_fold"/>
</dbReference>
<dbReference type="InterPro" id="IPR001660">
    <property type="entry name" value="SAM"/>
</dbReference>
<dbReference type="InterPro" id="IPR036322">
    <property type="entry name" value="WD40_repeat_dom_sf"/>
</dbReference>
<dbReference type="InterPro" id="IPR055231">
    <property type="entry name" value="2AA_helical"/>
</dbReference>
<feature type="repeat" description="WD" evidence="12">
    <location>
        <begin position="1479"/>
        <end position="1493"/>
    </location>
</feature>
<dbReference type="PROSITE" id="PS50082">
    <property type="entry name" value="WD_REPEATS_2"/>
    <property type="match status" value="2"/>
</dbReference>
<accession>A0A6B2KWI3</accession>
<dbReference type="EMBL" id="GIBP01000053">
    <property type="protein sequence ID" value="NDV29022.1"/>
    <property type="molecule type" value="Transcribed_RNA"/>
</dbReference>
<dbReference type="SUPFAM" id="SSF50978">
    <property type="entry name" value="WD40 repeat-like"/>
    <property type="match status" value="1"/>
</dbReference>
<dbReference type="GO" id="GO:0045324">
    <property type="term" value="P:late endosome to vacuole transport"/>
    <property type="evidence" value="ECO:0007669"/>
    <property type="project" value="InterPro"/>
</dbReference>
<dbReference type="GO" id="GO:0034272">
    <property type="term" value="C:phosphatidylinositol 3-kinase complex, class III, type II"/>
    <property type="evidence" value="ECO:0007669"/>
    <property type="project" value="TreeGrafter"/>
</dbReference>
<evidence type="ECO:0000259" key="14">
    <source>
        <dbReference type="PROSITE" id="PS50011"/>
    </source>
</evidence>
<keyword evidence="4" id="KW-0399">Innate immunity</keyword>
<dbReference type="PROSITE" id="PS50105">
    <property type="entry name" value="SAM_DOMAIN"/>
    <property type="match status" value="1"/>
</dbReference>
<dbReference type="PROSITE" id="PS00108">
    <property type="entry name" value="PROTEIN_KINASE_ST"/>
    <property type="match status" value="1"/>
</dbReference>
<keyword evidence="6" id="KW-0677">Repeat</keyword>
<evidence type="ECO:0000256" key="3">
    <source>
        <dbReference type="ARBA" id="ARBA00022574"/>
    </source>
</evidence>
<evidence type="ECO:0000256" key="5">
    <source>
        <dbReference type="ARBA" id="ARBA00022679"/>
    </source>
</evidence>
<evidence type="ECO:0000256" key="8">
    <source>
        <dbReference type="ARBA" id="ARBA00022777"/>
    </source>
</evidence>
<name>A0A6B2KWI3_9EUKA</name>
<dbReference type="InterPro" id="IPR011989">
    <property type="entry name" value="ARM-like"/>
</dbReference>
<evidence type="ECO:0000256" key="1">
    <source>
        <dbReference type="ARBA" id="ARBA00012513"/>
    </source>
</evidence>
<dbReference type="SUPFAM" id="SSF47769">
    <property type="entry name" value="SAM/Pointed domain"/>
    <property type="match status" value="1"/>
</dbReference>
<keyword evidence="8" id="KW-0418">Kinase</keyword>
<dbReference type="GO" id="GO:0004674">
    <property type="term" value="F:protein serine/threonine kinase activity"/>
    <property type="evidence" value="ECO:0007669"/>
    <property type="project" value="UniProtKB-KW"/>
</dbReference>
<dbReference type="InterPro" id="IPR045162">
    <property type="entry name" value="Vps15-like"/>
</dbReference>
<dbReference type="GO" id="GO:0016236">
    <property type="term" value="P:macroautophagy"/>
    <property type="evidence" value="ECO:0007669"/>
    <property type="project" value="InterPro"/>
</dbReference>
<evidence type="ECO:0000256" key="13">
    <source>
        <dbReference type="SAM" id="MobiDB-lite"/>
    </source>
</evidence>
<evidence type="ECO:0000256" key="11">
    <source>
        <dbReference type="ARBA" id="ARBA00023027"/>
    </source>
</evidence>
<dbReference type="Pfam" id="PF00400">
    <property type="entry name" value="WD40"/>
    <property type="match status" value="2"/>
</dbReference>
<dbReference type="PROSITE" id="PS50011">
    <property type="entry name" value="PROTEIN_KINASE_DOM"/>
    <property type="match status" value="1"/>
</dbReference>
<evidence type="ECO:0000256" key="7">
    <source>
        <dbReference type="ARBA" id="ARBA00022741"/>
    </source>
</evidence>
<proteinExistence type="predicted"/>
<dbReference type="EC" id="2.7.11.1" evidence="1"/>
<evidence type="ECO:0000256" key="12">
    <source>
        <dbReference type="PROSITE-ProRule" id="PRU00221"/>
    </source>
</evidence>
<dbReference type="Gene3D" id="1.10.510.10">
    <property type="entry name" value="Transferase(Phosphotransferase) domain 1"/>
    <property type="match status" value="1"/>
</dbReference>
<sequence length="1493" mass="169930">MGNHLSSSSSVSVDIFLNELNPPITKEGVLGKGRFLRTLKCFNDEGLLVCKIYVKEGPMGKDAEKEEEAIKALKNLADKLKPDTITNVYPFQEFLTTDSASFMSRQYFHYNLHDRFSARPFLTNIDKLWLTYQLIKGVEKCHENEMYHGDIKTENVMLTNWNWLYLTDFAPYKPDFIPEDNPADFSYFFDSSAKRKCYIAPERFQTGDTTNLKLSIEDRLKMDVFSLGCTIAELWMEGDPLFTYSELLSYKKGTWSPTERITQNVSDKQIQDIIMQFISLERDSRPKLQHFLENCKGTVFPVYFDYLHTYIWELMFKDPDSIVDKIDKDFDELLTCFEKKNKENSVIDRELEDLFNDTDIDTQIEAVESKNNNLTPLVRIDQIIRTVKEHSKKAKPLDFVEKADNTSNKPSLEELYTNTRSRLMRYKLGLITENQDVRLSPHTAAFRGINLWTVNDVCKWLRNTSFQEFIPEFLKNSIDGKKLVEINHLQDLEQFQNDKINSRRIELLNAIRELKLPSATYGPNRPDKHILPCQEPKKFVEGFIIILDLICNVMRSVQQLESKLKILRIFSLTSPLVNDECRLQRIIPYLMNLFKEGLEHGNEIPMAVVVSTGIRTLTHVIGLVKQFPTSDALLFPDYLLPVLLKFAQHDYPVEIVQHTLAVCLPSLADSASRFVEATLLFKGMQMKSENLKTKSEMDVIRESFKDFVELMLARDSPRTVKIGILSDLSTLCTFFGQEKTNDLILPLVISCLNDRDGEIKSVFFQNIIGICSVTDPHSVESFILPCVLEEIYDEDEYVLSNALNCLNSLCSIFCSKDTLLNIASRVAPLLFHPNSCIRYDTVALLAVLSTRLSRVDLHCFLIPILRTYLCRDIVEITEDSLMSSLLEPISRPSLIAAITISFEQTNTNGMNTRLLPKPVSICSPRKENVIPPEEVAYANKIGELNLRKVDESKLLKMRDYIEGASKIKLKGTQGKRKDLFTTDEISKIPVRVLPYSSVQTKGEQLPSIPQSQEYPAILLVKHKPLVKSSSKITVKENRSTKESSEIKNTSAHHPAQHLLPCPLPDLGTSLKRINADSVPIIINGSTLKSWHPQGILVAHFQEHSKSVNCIEVSDDNLFFASGSSDGVVKIWDCQRLGKSVSNKSQLTLHMEGSVNAITSCNNTHSIACGTSNGSIHVFRIDCNFKKENTILYKSDDITCLNKMEGGIVALKQFPQDHQSLLVYATDNGTIGGWDLRSSKQAWLWRNKVEYGVLQTMAVVPSSHWLSVGTQQGCINSWDLRWGLPFQNWRTEDRSCVHCLVPMSCKNNSSVLVASGPGLMQLLDLESGQCTMNFMRENIKPETTQERLNIARQTTFSFGVNDLRAGRSISPIRTILQPKDTSYILTAGSDLKIRYWDTQKPECSYMVSSTRKQQFDNLSEPGFGDYQYKVEKVNGVTTMKETLLKMSYSEYKTTPNIQSPPIHHHDIIMDMKCIEYPSPMLISGSRDGVIKVWI</sequence>
<dbReference type="GO" id="GO:0005524">
    <property type="term" value="F:ATP binding"/>
    <property type="evidence" value="ECO:0007669"/>
    <property type="project" value="UniProtKB-KW"/>
</dbReference>
<organism evidence="16">
    <name type="scientific">Arcella intermedia</name>
    <dbReference type="NCBI Taxonomy" id="1963864"/>
    <lineage>
        <taxon>Eukaryota</taxon>
        <taxon>Amoebozoa</taxon>
        <taxon>Tubulinea</taxon>
        <taxon>Elardia</taxon>
        <taxon>Arcellinida</taxon>
        <taxon>Sphaerothecina</taxon>
        <taxon>Arcellidae</taxon>
        <taxon>Arcella</taxon>
    </lineage>
</organism>
<feature type="repeat" description="WD" evidence="12">
    <location>
        <begin position="1100"/>
        <end position="1132"/>
    </location>
</feature>
<keyword evidence="11" id="KW-0520">NAD</keyword>
<evidence type="ECO:0000256" key="10">
    <source>
        <dbReference type="ARBA" id="ARBA00022859"/>
    </source>
</evidence>
<dbReference type="Pfam" id="PF22956">
    <property type="entry name" value="VPS15-like_hel"/>
    <property type="match status" value="1"/>
</dbReference>
<keyword evidence="9" id="KW-0067">ATP-binding</keyword>
<dbReference type="PANTHER" id="PTHR17583">
    <property type="entry name" value="PHOSPHOINOSITIDE 3-KINASE REGULATORY SUBUNIT 4"/>
    <property type="match status" value="1"/>
</dbReference>
<feature type="domain" description="SAM" evidence="15">
    <location>
        <begin position="452"/>
        <end position="517"/>
    </location>
</feature>
<dbReference type="SMART" id="SM00220">
    <property type="entry name" value="S_TKc"/>
    <property type="match status" value="1"/>
</dbReference>
<dbReference type="InterPro" id="IPR015943">
    <property type="entry name" value="WD40/YVTN_repeat-like_dom_sf"/>
</dbReference>
<dbReference type="Gene3D" id="1.25.10.10">
    <property type="entry name" value="Leucine-rich Repeat Variant"/>
    <property type="match status" value="1"/>
</dbReference>
<dbReference type="GO" id="GO:0005770">
    <property type="term" value="C:late endosome"/>
    <property type="evidence" value="ECO:0007669"/>
    <property type="project" value="TreeGrafter"/>
</dbReference>
<dbReference type="Pfam" id="PF00069">
    <property type="entry name" value="Pkinase"/>
    <property type="match status" value="1"/>
</dbReference>
<dbReference type="GO" id="GO:0045087">
    <property type="term" value="P:innate immune response"/>
    <property type="evidence" value="ECO:0007669"/>
    <property type="project" value="UniProtKB-KW"/>
</dbReference>
<dbReference type="InterPro" id="IPR001680">
    <property type="entry name" value="WD40_rpt"/>
</dbReference>
<evidence type="ECO:0000256" key="6">
    <source>
        <dbReference type="ARBA" id="ARBA00022737"/>
    </source>
</evidence>
<dbReference type="Pfam" id="PF07647">
    <property type="entry name" value="SAM_2"/>
    <property type="match status" value="1"/>
</dbReference>